<gene>
    <name evidence="4" type="ORF">HINF_LOCUS27020</name>
    <name evidence="3" type="ORF">HINF_LOCUS31766</name>
</gene>
<evidence type="ECO:0000313" key="3">
    <source>
        <dbReference type="EMBL" id="CAI9944121.1"/>
    </source>
</evidence>
<protein>
    <submittedName>
        <fullName evidence="3">7fold repeat in clathrin and VPS proteins repeat-containing protein</fullName>
    </submittedName>
    <submittedName>
        <fullName evidence="4">7fold_repeat in clathrin and VPS proteins repeat-containing protein</fullName>
    </submittedName>
</protein>
<dbReference type="SMART" id="SM00184">
    <property type="entry name" value="RING"/>
    <property type="match status" value="1"/>
</dbReference>
<dbReference type="GO" id="GO:0008270">
    <property type="term" value="F:zinc ion binding"/>
    <property type="evidence" value="ECO:0007669"/>
    <property type="project" value="UniProtKB-KW"/>
</dbReference>
<feature type="domain" description="RING-type" evidence="2">
    <location>
        <begin position="242"/>
        <end position="298"/>
    </location>
</feature>
<comment type="caution">
    <text evidence="3">The sequence shown here is derived from an EMBL/GenBank/DDBJ whole genome shotgun (WGS) entry which is preliminary data.</text>
</comment>
<keyword evidence="1" id="KW-0479">Metal-binding</keyword>
<keyword evidence="1" id="KW-0863">Zinc-finger</keyword>
<keyword evidence="5" id="KW-1185">Reference proteome</keyword>
<dbReference type="AlphaFoldDB" id="A0AA86PSU0"/>
<dbReference type="InterPro" id="IPR001841">
    <property type="entry name" value="Znf_RING"/>
</dbReference>
<name>A0AA86PSU0_9EUKA</name>
<dbReference type="EMBL" id="CATOUU010000721">
    <property type="protein sequence ID" value="CAI9944121.1"/>
    <property type="molecule type" value="Genomic_DNA"/>
</dbReference>
<sequence length="304" mass="35020">MPSLEIIKPIFEFLWVILQNHDESILNCLSDNKLSLQDFLITYTPLVNQKVFTDVLQKCQSTNYRNTLMLCKDFTDLETMLRYVVLTQNRQSQDQPEIQAQLYQTALEITLERGSVSQAIQFIRRIQDVNSSNTHQMRILRQAGLWRFLTKHLVTGKGVCDLLDLLSKENVPIDVQEVIDLLQTDQQDDNLNEVLCKLVNSLRLLQCLQNDCADLIKQDCVEIRGHLVHEAKRACAVHKCVCSFCEQRANSETSGELNAKVIQDIRCGDFIVFNCGHYFHFQCLENAFQDDEWVCMVCAAKQVV</sequence>
<dbReference type="PROSITE" id="PS50089">
    <property type="entry name" value="ZF_RING_2"/>
    <property type="match status" value="1"/>
</dbReference>
<dbReference type="EMBL" id="CAXDID020000083">
    <property type="protein sequence ID" value="CAL6019585.1"/>
    <property type="molecule type" value="Genomic_DNA"/>
</dbReference>
<evidence type="ECO:0000313" key="4">
    <source>
        <dbReference type="EMBL" id="CAL6019585.1"/>
    </source>
</evidence>
<dbReference type="Proteomes" id="UP001642409">
    <property type="component" value="Unassembled WGS sequence"/>
</dbReference>
<keyword evidence="1" id="KW-0862">Zinc</keyword>
<accession>A0AA86PSU0</accession>
<evidence type="ECO:0000256" key="1">
    <source>
        <dbReference type="PROSITE-ProRule" id="PRU00175"/>
    </source>
</evidence>
<organism evidence="3">
    <name type="scientific">Hexamita inflata</name>
    <dbReference type="NCBI Taxonomy" id="28002"/>
    <lineage>
        <taxon>Eukaryota</taxon>
        <taxon>Metamonada</taxon>
        <taxon>Diplomonadida</taxon>
        <taxon>Hexamitidae</taxon>
        <taxon>Hexamitinae</taxon>
        <taxon>Hexamita</taxon>
    </lineage>
</organism>
<proteinExistence type="predicted"/>
<reference evidence="3" key="1">
    <citation type="submission" date="2023-06" db="EMBL/GenBank/DDBJ databases">
        <authorList>
            <person name="Kurt Z."/>
        </authorList>
    </citation>
    <scope>NUCLEOTIDE SEQUENCE</scope>
</reference>
<evidence type="ECO:0000259" key="2">
    <source>
        <dbReference type="PROSITE" id="PS50089"/>
    </source>
</evidence>
<reference evidence="4 5" key="2">
    <citation type="submission" date="2024-07" db="EMBL/GenBank/DDBJ databases">
        <authorList>
            <person name="Akdeniz Z."/>
        </authorList>
    </citation>
    <scope>NUCLEOTIDE SEQUENCE [LARGE SCALE GENOMIC DNA]</scope>
</reference>
<evidence type="ECO:0000313" key="5">
    <source>
        <dbReference type="Proteomes" id="UP001642409"/>
    </source>
</evidence>
<dbReference type="Pfam" id="PF23413">
    <property type="entry name" value="zf_RING_Vps8_fungal"/>
    <property type="match status" value="1"/>
</dbReference>